<dbReference type="EMBL" id="CAACVG010008629">
    <property type="protein sequence ID" value="VEN50508.1"/>
    <property type="molecule type" value="Genomic_DNA"/>
</dbReference>
<evidence type="ECO:0000313" key="4">
    <source>
        <dbReference type="Proteomes" id="UP000410492"/>
    </source>
</evidence>
<feature type="chain" id="PRO_5024916065" evidence="2">
    <location>
        <begin position="27"/>
        <end position="214"/>
    </location>
</feature>
<dbReference type="AlphaFoldDB" id="A0A653CRG8"/>
<name>A0A653CRG8_CALMS</name>
<dbReference type="OrthoDB" id="6764014at2759"/>
<feature type="compositionally biased region" description="Low complexity" evidence="1">
    <location>
        <begin position="176"/>
        <end position="187"/>
    </location>
</feature>
<sequence length="214" mass="23676">MPPVRWKQLLFVAVMSTYQIFTLADAQRNMQDSISISADGWRPIVGTRRQPPAFGSDLRVSQYKNPTQVEVVKAETKVLPLSTTTVSPEKSTRRSYVGESLNNINADHGTRLNGGSKIPPHTKHAPINPQYQHNGGYHTIPTATHVPPKVVIKSVTPGRPLPLVIKKITSPPPPRFQQQLQSQQPQKQKLKPVRGPVAQHSTREEVYIPPGSPG</sequence>
<proteinExistence type="predicted"/>
<feature type="region of interest" description="Disordered" evidence="1">
    <location>
        <begin position="103"/>
        <end position="123"/>
    </location>
</feature>
<feature type="region of interest" description="Disordered" evidence="1">
    <location>
        <begin position="168"/>
        <end position="214"/>
    </location>
</feature>
<organism evidence="3 4">
    <name type="scientific">Callosobruchus maculatus</name>
    <name type="common">Southern cowpea weevil</name>
    <name type="synonym">Pulse bruchid</name>
    <dbReference type="NCBI Taxonomy" id="64391"/>
    <lineage>
        <taxon>Eukaryota</taxon>
        <taxon>Metazoa</taxon>
        <taxon>Ecdysozoa</taxon>
        <taxon>Arthropoda</taxon>
        <taxon>Hexapoda</taxon>
        <taxon>Insecta</taxon>
        <taxon>Pterygota</taxon>
        <taxon>Neoptera</taxon>
        <taxon>Endopterygota</taxon>
        <taxon>Coleoptera</taxon>
        <taxon>Polyphaga</taxon>
        <taxon>Cucujiformia</taxon>
        <taxon>Chrysomeloidea</taxon>
        <taxon>Chrysomelidae</taxon>
        <taxon>Bruchinae</taxon>
        <taxon>Bruchini</taxon>
        <taxon>Callosobruchus</taxon>
    </lineage>
</organism>
<keyword evidence="2" id="KW-0732">Signal</keyword>
<gene>
    <name evidence="3" type="ORF">CALMAC_LOCUS11258</name>
</gene>
<accession>A0A653CRG8</accession>
<keyword evidence="4" id="KW-1185">Reference proteome</keyword>
<feature type="signal peptide" evidence="2">
    <location>
        <begin position="1"/>
        <end position="26"/>
    </location>
</feature>
<protein>
    <submittedName>
        <fullName evidence="3">Uncharacterized protein</fullName>
    </submittedName>
</protein>
<reference evidence="3 4" key="1">
    <citation type="submission" date="2019-01" db="EMBL/GenBank/DDBJ databases">
        <authorList>
            <person name="Sayadi A."/>
        </authorList>
    </citation>
    <scope>NUCLEOTIDE SEQUENCE [LARGE SCALE GENOMIC DNA]</scope>
</reference>
<evidence type="ECO:0000256" key="1">
    <source>
        <dbReference type="SAM" id="MobiDB-lite"/>
    </source>
</evidence>
<dbReference type="Proteomes" id="UP000410492">
    <property type="component" value="Unassembled WGS sequence"/>
</dbReference>
<evidence type="ECO:0000313" key="3">
    <source>
        <dbReference type="EMBL" id="VEN50508.1"/>
    </source>
</evidence>
<evidence type="ECO:0000256" key="2">
    <source>
        <dbReference type="SAM" id="SignalP"/>
    </source>
</evidence>
<feature type="non-terminal residue" evidence="3">
    <location>
        <position position="214"/>
    </location>
</feature>